<feature type="transmembrane region" description="Helical" evidence="1">
    <location>
        <begin position="98"/>
        <end position="118"/>
    </location>
</feature>
<accession>A0AAX3DXT8</accession>
<dbReference type="EMBL" id="CP076676">
    <property type="protein sequence ID" value="UYO39483.1"/>
    <property type="molecule type" value="Genomic_DNA"/>
</dbReference>
<gene>
    <name evidence="2" type="ORF">KQX62_22730</name>
</gene>
<reference evidence="2" key="1">
    <citation type="journal article" date="2022" name="Biol. Control">
        <title>In silico genomic analysis of Rhodopseudomonas palustris strains revealed potential biocontrol agents and crop yield enhancers.</title>
        <authorList>
            <person name="Surachat K."/>
            <person name="Kantachote D."/>
            <person name="Deachamag P."/>
            <person name="Wonglapsuwan M."/>
        </authorList>
    </citation>
    <scope>NUCLEOTIDE SEQUENCE</scope>
    <source>
        <strain evidence="2">TLS06</strain>
    </source>
</reference>
<evidence type="ECO:0000313" key="3">
    <source>
        <dbReference type="Proteomes" id="UP001163166"/>
    </source>
</evidence>
<feature type="transmembrane region" description="Helical" evidence="1">
    <location>
        <begin position="12"/>
        <end position="33"/>
    </location>
</feature>
<dbReference type="AlphaFoldDB" id="A0AAX3DXT8"/>
<evidence type="ECO:0000313" key="2">
    <source>
        <dbReference type="EMBL" id="UYO39483.1"/>
    </source>
</evidence>
<dbReference type="InterPro" id="IPR017015">
    <property type="entry name" value="UCP033367_VanZ"/>
</dbReference>
<sequence>MNSRVVSLNFGTLLRIAAWLCLAGIAFATLSPIGLRPTTGFSPSIERFVAFAVVGALFGAAYPRYILFAAMIVLGAAVLFELLQVLEASRHGRLFDASVKLAGGTIGLAAGSIAGRLLRSD</sequence>
<keyword evidence="1" id="KW-1133">Transmembrane helix</keyword>
<dbReference type="Proteomes" id="UP001163166">
    <property type="component" value="Chromosome"/>
</dbReference>
<dbReference type="RefSeq" id="WP_164639186.1">
    <property type="nucleotide sequence ID" value="NZ_CP076676.1"/>
</dbReference>
<protein>
    <recommendedName>
        <fullName evidence="4">VanZ-like domain-containing protein</fullName>
    </recommendedName>
</protein>
<feature type="transmembrane region" description="Helical" evidence="1">
    <location>
        <begin position="68"/>
        <end position="86"/>
    </location>
</feature>
<dbReference type="PIRSF" id="PIRSF033367">
    <property type="entry name" value="UCP033367_VanZ"/>
    <property type="match status" value="1"/>
</dbReference>
<organism evidence="2 3">
    <name type="scientific">Rhodopseudomonas palustris</name>
    <dbReference type="NCBI Taxonomy" id="1076"/>
    <lineage>
        <taxon>Bacteria</taxon>
        <taxon>Pseudomonadati</taxon>
        <taxon>Pseudomonadota</taxon>
        <taxon>Alphaproteobacteria</taxon>
        <taxon>Hyphomicrobiales</taxon>
        <taxon>Nitrobacteraceae</taxon>
        <taxon>Rhodopseudomonas</taxon>
    </lineage>
</organism>
<name>A0AAX3DXT8_RHOPL</name>
<evidence type="ECO:0008006" key="4">
    <source>
        <dbReference type="Google" id="ProtNLM"/>
    </source>
</evidence>
<keyword evidence="1" id="KW-0472">Membrane</keyword>
<keyword evidence="1" id="KW-0812">Transmembrane</keyword>
<feature type="transmembrane region" description="Helical" evidence="1">
    <location>
        <begin position="45"/>
        <end position="62"/>
    </location>
</feature>
<evidence type="ECO:0000256" key="1">
    <source>
        <dbReference type="SAM" id="Phobius"/>
    </source>
</evidence>
<proteinExistence type="predicted"/>